<dbReference type="Gene3D" id="3.40.50.720">
    <property type="entry name" value="NAD(P)-binding Rossmann-like Domain"/>
    <property type="match status" value="1"/>
</dbReference>
<keyword evidence="5" id="KW-1185">Reference proteome</keyword>
<dbReference type="Pfam" id="PF00106">
    <property type="entry name" value="adh_short"/>
    <property type="match status" value="2"/>
</dbReference>
<dbReference type="PANTHER" id="PTHR43157:SF31">
    <property type="entry name" value="PHOSPHATIDYLINOSITOL-GLYCAN BIOSYNTHESIS CLASS F PROTEIN"/>
    <property type="match status" value="1"/>
</dbReference>
<keyword evidence="3" id="KW-0732">Signal</keyword>
<reference evidence="4 5" key="1">
    <citation type="journal article" date="2019" name="Sci. Rep.">
        <title>Comparative genomics of chytrid fungi reveal insights into the obligate biotrophic and pathogenic lifestyle of Synchytrium endobioticum.</title>
        <authorList>
            <person name="van de Vossenberg B.T.L.H."/>
            <person name="Warris S."/>
            <person name="Nguyen H.D.T."/>
            <person name="van Gent-Pelzer M.P.E."/>
            <person name="Joly D.L."/>
            <person name="van de Geest H.C."/>
            <person name="Bonants P.J.M."/>
            <person name="Smith D.S."/>
            <person name="Levesque C.A."/>
            <person name="van der Lee T.A.J."/>
        </authorList>
    </citation>
    <scope>NUCLEOTIDE SEQUENCE [LARGE SCALE GENOMIC DNA]</scope>
    <source>
        <strain evidence="4 5">JEL517</strain>
    </source>
</reference>
<evidence type="ECO:0000313" key="5">
    <source>
        <dbReference type="Proteomes" id="UP000319731"/>
    </source>
</evidence>
<feature type="signal peptide" evidence="3">
    <location>
        <begin position="1"/>
        <end position="28"/>
    </location>
</feature>
<dbReference type="Proteomes" id="UP000319731">
    <property type="component" value="Unassembled WGS sequence"/>
</dbReference>
<evidence type="ECO:0000313" key="4">
    <source>
        <dbReference type="EMBL" id="TPX30543.1"/>
    </source>
</evidence>
<dbReference type="GeneID" id="42007147"/>
<organism evidence="4 5">
    <name type="scientific">Synchytrium microbalum</name>
    <dbReference type="NCBI Taxonomy" id="1806994"/>
    <lineage>
        <taxon>Eukaryota</taxon>
        <taxon>Fungi</taxon>
        <taxon>Fungi incertae sedis</taxon>
        <taxon>Chytridiomycota</taxon>
        <taxon>Chytridiomycota incertae sedis</taxon>
        <taxon>Chytridiomycetes</taxon>
        <taxon>Synchytriales</taxon>
        <taxon>Synchytriaceae</taxon>
        <taxon>Synchytrium</taxon>
    </lineage>
</organism>
<dbReference type="EMBL" id="QEAO01000065">
    <property type="protein sequence ID" value="TPX30543.1"/>
    <property type="molecule type" value="Genomic_DNA"/>
</dbReference>
<dbReference type="OrthoDB" id="191139at2759"/>
<evidence type="ECO:0000256" key="1">
    <source>
        <dbReference type="ARBA" id="ARBA00023002"/>
    </source>
</evidence>
<dbReference type="InterPro" id="IPR002347">
    <property type="entry name" value="SDR_fam"/>
</dbReference>
<sequence length="320" mass="34904">MQALTKQQIGLGTAAISISLLGLVRNWAAGGACSTKDLNKNLKGKVIIITGSNTGIGYETALQLAKQGATICVACRPSQKTHDAVRTIREKSKNEDVFASELELDSMDSIRAFAERWIKSGKPIHILINNAGVMAIPERRETKDGFEMQMGTNHLGHFLLTELLLETIKSSAPARIINLSSISHSRNGPDSRGSFINFDDFQSKKDYAGPRVYSRTKLANILYTDNLAKRLSGTGVTANSLHPGVVRTELIRHVNIPFYAWSLYPIAMIVTKTPWEGAQTTLHVALSDECSQVTGKYFADCVIKAKSAPQAESVDAENTL</sequence>
<dbReference type="STRING" id="1806994.A0A507BZ44"/>
<keyword evidence="1" id="KW-0560">Oxidoreductase</keyword>
<feature type="chain" id="PRO_5021507636" evidence="3">
    <location>
        <begin position="29"/>
        <end position="320"/>
    </location>
</feature>
<evidence type="ECO:0000256" key="3">
    <source>
        <dbReference type="SAM" id="SignalP"/>
    </source>
</evidence>
<dbReference type="PANTHER" id="PTHR43157">
    <property type="entry name" value="PHOSPHATIDYLINOSITOL-GLYCAN BIOSYNTHESIS CLASS F PROTEIN-RELATED"/>
    <property type="match status" value="1"/>
</dbReference>
<comment type="similarity">
    <text evidence="2">Belongs to the short-chain dehydrogenases/reductases (SDR) family.</text>
</comment>
<dbReference type="SUPFAM" id="SSF51735">
    <property type="entry name" value="NAD(P)-binding Rossmann-fold domains"/>
    <property type="match status" value="1"/>
</dbReference>
<proteinExistence type="inferred from homology"/>
<dbReference type="AlphaFoldDB" id="A0A507BZ44"/>
<dbReference type="GO" id="GO:0016491">
    <property type="term" value="F:oxidoreductase activity"/>
    <property type="evidence" value="ECO:0007669"/>
    <property type="project" value="UniProtKB-KW"/>
</dbReference>
<comment type="caution">
    <text evidence="4">The sequence shown here is derived from an EMBL/GenBank/DDBJ whole genome shotgun (WGS) entry which is preliminary data.</text>
</comment>
<dbReference type="PRINTS" id="PR00081">
    <property type="entry name" value="GDHRDH"/>
</dbReference>
<accession>A0A507BZ44</accession>
<dbReference type="RefSeq" id="XP_031022185.1">
    <property type="nucleotide sequence ID" value="XM_031171850.1"/>
</dbReference>
<protein>
    <submittedName>
        <fullName evidence="4">Uncharacterized protein</fullName>
    </submittedName>
</protein>
<dbReference type="PRINTS" id="PR00080">
    <property type="entry name" value="SDRFAMILY"/>
</dbReference>
<gene>
    <name evidence="4" type="ORF">SmJEL517_g05924</name>
</gene>
<evidence type="ECO:0000256" key="2">
    <source>
        <dbReference type="RuleBase" id="RU000363"/>
    </source>
</evidence>
<dbReference type="InterPro" id="IPR036291">
    <property type="entry name" value="NAD(P)-bd_dom_sf"/>
</dbReference>
<name>A0A507BZ44_9FUNG</name>